<name>A0AAE0C7S8_9CHLO</name>
<evidence type="ECO:0000256" key="1">
    <source>
        <dbReference type="SAM" id="MobiDB-lite"/>
    </source>
</evidence>
<dbReference type="EMBL" id="LGRX02026996">
    <property type="protein sequence ID" value="KAK3249962.1"/>
    <property type="molecule type" value="Genomic_DNA"/>
</dbReference>
<dbReference type="AlphaFoldDB" id="A0AAE0C7S8"/>
<dbReference type="Proteomes" id="UP001190700">
    <property type="component" value="Unassembled WGS sequence"/>
</dbReference>
<feature type="compositionally biased region" description="Basic and acidic residues" evidence="1">
    <location>
        <begin position="130"/>
        <end position="139"/>
    </location>
</feature>
<proteinExistence type="predicted"/>
<evidence type="ECO:0000313" key="2">
    <source>
        <dbReference type="EMBL" id="KAK3249962.1"/>
    </source>
</evidence>
<evidence type="ECO:0000313" key="4">
    <source>
        <dbReference type="Proteomes" id="UP001190700"/>
    </source>
</evidence>
<feature type="compositionally biased region" description="Basic and acidic residues" evidence="1">
    <location>
        <begin position="200"/>
        <end position="218"/>
    </location>
</feature>
<feature type="compositionally biased region" description="Basic and acidic residues" evidence="1">
    <location>
        <begin position="250"/>
        <end position="263"/>
    </location>
</feature>
<keyword evidence="4" id="KW-1185">Reference proteome</keyword>
<feature type="compositionally biased region" description="Polar residues" evidence="1">
    <location>
        <begin position="179"/>
        <end position="192"/>
    </location>
</feature>
<feature type="region of interest" description="Disordered" evidence="1">
    <location>
        <begin position="179"/>
        <end position="263"/>
    </location>
</feature>
<organism evidence="2 4">
    <name type="scientific">Cymbomonas tetramitiformis</name>
    <dbReference type="NCBI Taxonomy" id="36881"/>
    <lineage>
        <taxon>Eukaryota</taxon>
        <taxon>Viridiplantae</taxon>
        <taxon>Chlorophyta</taxon>
        <taxon>Pyramimonadophyceae</taxon>
        <taxon>Pyramimonadales</taxon>
        <taxon>Pyramimonadaceae</taxon>
        <taxon>Cymbomonas</taxon>
    </lineage>
</organism>
<reference evidence="2" key="2">
    <citation type="submission" date="2023-06" db="EMBL/GenBank/DDBJ databases">
        <title>Long-read-based genome assembly of the green algal bacterivore Cymbomonas tetramitiformis.</title>
        <authorList>
            <person name="Gyaltshen Y."/>
            <person name="Rozenberg A."/>
            <person name="Paasch A."/>
            <person name="Burns J.A."/>
            <person name="Warring S."/>
            <person name="Larson R."/>
            <person name="Maurer-Alcala X."/>
            <person name="Dacks J."/>
            <person name="Kim E."/>
        </authorList>
    </citation>
    <scope>NUCLEOTIDE SEQUENCE</scope>
    <source>
        <strain evidence="2">PLY_AMNH</strain>
    </source>
</reference>
<accession>A0AAE0C7S8</accession>
<feature type="compositionally biased region" description="Basic and acidic residues" evidence="1">
    <location>
        <begin position="226"/>
        <end position="242"/>
    </location>
</feature>
<gene>
    <name evidence="3" type="ORF">CYMTET_11598</name>
    <name evidence="2" type="ORF">CYMTET_40629</name>
</gene>
<comment type="caution">
    <text evidence="2">The sequence shown here is derived from an EMBL/GenBank/DDBJ whole genome shotgun (WGS) entry which is preliminary data.</text>
</comment>
<dbReference type="EMBL" id="LGRX02004355">
    <property type="protein sequence ID" value="KAK3280566.1"/>
    <property type="molecule type" value="Genomic_DNA"/>
</dbReference>
<sequence length="685" mass="75438">MIDSAGAEVHRRQSELLELGTNHACDNLPPLADAIHSKDRRRSIFGIQEHTQRSRQIAAGRTTERRYIGSVDVGDIVNLIWNAREEAEHSEENETEEVKKKRNMWKKIKLLGSAPARAASGLMGTKHAPNKKDPDEQAKKVLKLSPTSTSPPRIVASEHGSAPISPSIQARLDMLSSHDSCNFTTSDTSAGTENVPILKPKPESRRKPEKEAKPDIPKLELQSEVPEPRPEPEKEAKPDISKFELQSEIPEPRPEPEKEAKPDIFKLQIQPGKPGHMHLIREEGKGLAPTNIEEGKGLAHALCKESGLSNRQLDTSRSSRRDTTECQHARCLDNGVACGPECCAPSDDCLCEEGCKHGPRVVGWTPASPQAIGCTLVGPQMIGWTAAGPRVIGWMPLGIRGVYGKKRDMWAKLLCAGFGMCVRFSCASQKISGSVPAEDPSAYAVETSRQEDARRDDDLRYSWREWHLEKDMDGIMGLYSRLPSGSWELMQSPLGCSAWQSVLESGSLSSMHGWSTGIAWSKSQDDLLHESLKVRGLKLTPRYLLDRPALEGSHLSSSAGAPPLLRDAKQSRHDTMHVQCTSIEFTPPTQESGSLSSMRGWSTGIAWSKSQDDILHESLKVLGLKLTPRYLLDRPALEGSHLSSSAGAPPLLRDAKQSRHDTMHVQCTSIEFTPPTQVRLLLHTS</sequence>
<reference evidence="2 4" key="1">
    <citation type="journal article" date="2015" name="Genome Biol. Evol.">
        <title>Comparative Genomics of a Bacterivorous Green Alga Reveals Evolutionary Causalities and Consequences of Phago-Mixotrophic Mode of Nutrition.</title>
        <authorList>
            <person name="Burns J.A."/>
            <person name="Paasch A."/>
            <person name="Narechania A."/>
            <person name="Kim E."/>
        </authorList>
    </citation>
    <scope>NUCLEOTIDE SEQUENCE [LARGE SCALE GENOMIC DNA]</scope>
    <source>
        <strain evidence="2">PLY_AMNH</strain>
    </source>
</reference>
<protein>
    <submittedName>
        <fullName evidence="2">Uncharacterized protein</fullName>
    </submittedName>
</protein>
<evidence type="ECO:0000313" key="3">
    <source>
        <dbReference type="EMBL" id="KAK3280566.1"/>
    </source>
</evidence>
<feature type="region of interest" description="Disordered" evidence="1">
    <location>
        <begin position="116"/>
        <end position="162"/>
    </location>
</feature>